<protein>
    <recommendedName>
        <fullName evidence="3">Anti-sigma K factor RskA C-terminal domain-containing protein</fullName>
    </recommendedName>
</protein>
<feature type="compositionally biased region" description="Low complexity" evidence="1">
    <location>
        <begin position="94"/>
        <end position="107"/>
    </location>
</feature>
<evidence type="ECO:0000313" key="5">
    <source>
        <dbReference type="Proteomes" id="UP000250079"/>
    </source>
</evidence>
<reference evidence="4 5" key="1">
    <citation type="submission" date="2016-12" db="EMBL/GenBank/DDBJ databases">
        <authorList>
            <person name="Song W.-J."/>
            <person name="Kurnit D.M."/>
        </authorList>
    </citation>
    <scope>NUCLEOTIDE SEQUENCE [LARGE SCALE GENOMIC DNA]</scope>
    <source>
        <strain evidence="4 5">IMCC3135</strain>
    </source>
</reference>
<accession>A0A2Z2NRB7</accession>
<organism evidence="4 5">
    <name type="scientific">Granulosicoccus antarcticus IMCC3135</name>
    <dbReference type="NCBI Taxonomy" id="1192854"/>
    <lineage>
        <taxon>Bacteria</taxon>
        <taxon>Pseudomonadati</taxon>
        <taxon>Pseudomonadota</taxon>
        <taxon>Gammaproteobacteria</taxon>
        <taxon>Chromatiales</taxon>
        <taxon>Granulosicoccaceae</taxon>
        <taxon>Granulosicoccus</taxon>
    </lineage>
</organism>
<dbReference type="RefSeq" id="WP_088917602.1">
    <property type="nucleotide sequence ID" value="NZ_CP018632.1"/>
</dbReference>
<dbReference type="GO" id="GO:0005886">
    <property type="term" value="C:plasma membrane"/>
    <property type="evidence" value="ECO:0007669"/>
    <property type="project" value="InterPro"/>
</dbReference>
<keyword evidence="2" id="KW-0812">Transmembrane</keyword>
<dbReference type="Proteomes" id="UP000250079">
    <property type="component" value="Chromosome"/>
</dbReference>
<dbReference type="AlphaFoldDB" id="A0A2Z2NRB7"/>
<dbReference type="InterPro" id="IPR018764">
    <property type="entry name" value="RskA_C"/>
</dbReference>
<dbReference type="OrthoDB" id="5298046at2"/>
<gene>
    <name evidence="4" type="ORF">IMCC3135_10930</name>
</gene>
<evidence type="ECO:0000256" key="2">
    <source>
        <dbReference type="SAM" id="Phobius"/>
    </source>
</evidence>
<dbReference type="KEGG" id="gai:IMCC3135_10930"/>
<dbReference type="Pfam" id="PF10099">
    <property type="entry name" value="RskA_C"/>
    <property type="match status" value="1"/>
</dbReference>
<proteinExistence type="predicted"/>
<sequence>MNTTDEHKDSLAALYALGALGESERLEADLLYKQDSEWQSLLGEWQQRLDPLTQLVDPVSPPNTVWNKIQDQLDGHLSAIDIPDINLGAPVSEPRQPSAQRRVSQQVRQEKPGLIQETVELLRQRARYWQMATVFSVVSMACLAAILVFKPSPMQQQDMSTVPITVAVLQNEQSVPLWAVSLRKTGQEADDEYGELLITVVGEPSIADTQSHQMWMVLKDSQGVQSVGLLPDTTGEVRRLVLPRPLSDAAELAVSLEAKGGVPGPEHGPVVTRTFVVTPKVSEAI</sequence>
<feature type="region of interest" description="Disordered" evidence="1">
    <location>
        <begin position="88"/>
        <end position="107"/>
    </location>
</feature>
<name>A0A2Z2NRB7_9GAMM</name>
<keyword evidence="5" id="KW-1185">Reference proteome</keyword>
<keyword evidence="2" id="KW-1133">Transmembrane helix</keyword>
<evidence type="ECO:0000256" key="1">
    <source>
        <dbReference type="SAM" id="MobiDB-lite"/>
    </source>
</evidence>
<feature type="domain" description="Anti-sigma K factor RskA C-terminal" evidence="3">
    <location>
        <begin position="139"/>
        <end position="270"/>
    </location>
</feature>
<feature type="transmembrane region" description="Helical" evidence="2">
    <location>
        <begin position="128"/>
        <end position="149"/>
    </location>
</feature>
<evidence type="ECO:0000259" key="3">
    <source>
        <dbReference type="Pfam" id="PF10099"/>
    </source>
</evidence>
<evidence type="ECO:0000313" key="4">
    <source>
        <dbReference type="EMBL" id="ASJ72278.1"/>
    </source>
</evidence>
<keyword evidence="2" id="KW-0472">Membrane</keyword>
<dbReference type="EMBL" id="CP018632">
    <property type="protein sequence ID" value="ASJ72278.1"/>
    <property type="molecule type" value="Genomic_DNA"/>
</dbReference>